<feature type="region of interest" description="Disordered" evidence="1">
    <location>
        <begin position="164"/>
        <end position="193"/>
    </location>
</feature>
<evidence type="ECO:0000313" key="3">
    <source>
        <dbReference type="Proteomes" id="UP000255467"/>
    </source>
</evidence>
<proteinExistence type="predicted"/>
<feature type="region of interest" description="Disordered" evidence="1">
    <location>
        <begin position="39"/>
        <end position="105"/>
    </location>
</feature>
<gene>
    <name evidence="2" type="ORF">NCTC1934_05215</name>
</gene>
<dbReference type="Proteomes" id="UP000255467">
    <property type="component" value="Unassembled WGS sequence"/>
</dbReference>
<dbReference type="AlphaFoldDB" id="A0A379JHF8"/>
<name>A0A379JHF8_9NOCA</name>
<dbReference type="EMBL" id="UGRY01000003">
    <property type="protein sequence ID" value="SUD47890.1"/>
    <property type="molecule type" value="Genomic_DNA"/>
</dbReference>
<keyword evidence="3" id="KW-1185">Reference proteome</keyword>
<sequence>MAAVATVIDDRYQVLTDKQWELLELLLPPLCHRRHLGSGADRSAGFGRHHRQPGLGRLGRLHGRASSSARRRRGHRLGERAMNPPITRSDVPPGGLTSYSEKAGKPQLDPAQLYRTRTDTVRRHLNQTFFQRFYLDVGGVSRDQLHQPFADLHHAAGTRPACVRPAATPQSHADQKPKSGPTPTQVLKDPGSSKAAVVELPGIEPGQRQWWRDRIGFYLRKQITRDHTESPVFSRGCAQNVPTVAQVPERFPAALGIDPARGAWRSTPRWCEVRSRLRSGTD</sequence>
<evidence type="ECO:0000256" key="1">
    <source>
        <dbReference type="SAM" id="MobiDB-lite"/>
    </source>
</evidence>
<organism evidence="2 3">
    <name type="scientific">Nocardia otitidiscaviarum</name>
    <dbReference type="NCBI Taxonomy" id="1823"/>
    <lineage>
        <taxon>Bacteria</taxon>
        <taxon>Bacillati</taxon>
        <taxon>Actinomycetota</taxon>
        <taxon>Actinomycetes</taxon>
        <taxon>Mycobacteriales</taxon>
        <taxon>Nocardiaceae</taxon>
        <taxon>Nocardia</taxon>
    </lineage>
</organism>
<accession>A0A379JHF8</accession>
<reference evidence="2 3" key="1">
    <citation type="submission" date="2018-06" db="EMBL/GenBank/DDBJ databases">
        <authorList>
            <consortium name="Pathogen Informatics"/>
            <person name="Doyle S."/>
        </authorList>
    </citation>
    <scope>NUCLEOTIDE SEQUENCE [LARGE SCALE GENOMIC DNA]</scope>
    <source>
        <strain evidence="2 3">NCTC1934</strain>
    </source>
</reference>
<protein>
    <submittedName>
        <fullName evidence="2">Uncharacterized protein</fullName>
    </submittedName>
</protein>
<evidence type="ECO:0000313" key="2">
    <source>
        <dbReference type="EMBL" id="SUD47890.1"/>
    </source>
</evidence>
<feature type="compositionally biased region" description="Basic residues" evidence="1">
    <location>
        <begin position="59"/>
        <end position="75"/>
    </location>
</feature>